<dbReference type="EMBL" id="FNQR01000005">
    <property type="protein sequence ID" value="SEA54706.1"/>
    <property type="molecule type" value="Genomic_DNA"/>
</dbReference>
<sequence length="108" mass="12933">MELEKYRSRQLPKHPVIYMPVKWCRVFGINIGEEVDITCDKRNIFIERANPDSIYNKRYVTEKNAINIPKEIKEELGIEPYQLYSLYIDKKNERFIISLGHLEEPVFN</sequence>
<evidence type="ECO:0000313" key="2">
    <source>
        <dbReference type="Proteomes" id="UP000198584"/>
    </source>
</evidence>
<evidence type="ECO:0000313" key="1">
    <source>
        <dbReference type="EMBL" id="SEA54706.1"/>
    </source>
</evidence>
<name>A0A1H4C2U4_9BACI</name>
<dbReference type="STRING" id="571932.SAMN05421743_105243"/>
<protein>
    <recommendedName>
        <fullName evidence="3">SpoVT-AbrB domain-containing protein</fullName>
    </recommendedName>
</protein>
<gene>
    <name evidence="1" type="ORF">SAMN05421743_105243</name>
</gene>
<keyword evidence="2" id="KW-1185">Reference proteome</keyword>
<reference evidence="1 2" key="1">
    <citation type="submission" date="2016-10" db="EMBL/GenBank/DDBJ databases">
        <authorList>
            <person name="de Groot N.N."/>
        </authorList>
    </citation>
    <scope>NUCLEOTIDE SEQUENCE [LARGE SCALE GENOMIC DNA]</scope>
    <source>
        <strain evidence="1 2">CCM7597</strain>
    </source>
</reference>
<dbReference type="Proteomes" id="UP000198584">
    <property type="component" value="Unassembled WGS sequence"/>
</dbReference>
<dbReference type="AlphaFoldDB" id="A0A1H4C2U4"/>
<accession>A0A1H4C2U4</accession>
<evidence type="ECO:0008006" key="3">
    <source>
        <dbReference type="Google" id="ProtNLM"/>
    </source>
</evidence>
<proteinExistence type="predicted"/>
<organism evidence="1 2">
    <name type="scientific">Thalassobacillus cyri</name>
    <dbReference type="NCBI Taxonomy" id="571932"/>
    <lineage>
        <taxon>Bacteria</taxon>
        <taxon>Bacillati</taxon>
        <taxon>Bacillota</taxon>
        <taxon>Bacilli</taxon>
        <taxon>Bacillales</taxon>
        <taxon>Bacillaceae</taxon>
        <taxon>Thalassobacillus</taxon>
    </lineage>
</organism>
<dbReference type="RefSeq" id="WP_093044449.1">
    <property type="nucleotide sequence ID" value="NZ_FNQR01000005.1"/>
</dbReference>
<dbReference type="OrthoDB" id="2896971at2"/>